<sequence length="506" mass="56179">MRKTVYLLLIFQLITIPILYAQGVGAAAEETSDLWLFIGRFHPLIVHLPIGFIMLAFLMEVMARWPKFKHLEQSVSFVLTLGILSSVGAAVFGYLLSLSGEYQGSTLDWHLWLGLSTLGFAIIALVLKVKQANTAYFTFLSASVICLTLTGHLGGNLTHGSDYLVRYMPNSLRAMTGMPPKPESKRKPITNLEEAIVFDDLIKPITDNSCESCHNAEKTKGNLRLDTKEGFLKGGENGPSLVPGQAAHSELIKRVKLPKDHEDVMPPEGKKPLTKEEIALLEWWINNDASFDKKIAEVEVPDDIKEILDALVNPQQSSLSPLYAMEIKPASKDEVETLKDMGFSVSPISAESPFIQVSYLISGQPLNEESIKALKKVAKQTTWLNLGKAALADGQKFTFLKDFNHLTQLHLEKTAITDEEVKNLVQMEFLEYLNLYNTAITDKSVEPLTALKRLRKIYLWETQVSEDGKSSLQKAIPELAIIADGLPQNFDVPLDSLNDSTVIAAK</sequence>
<evidence type="ECO:0000313" key="4">
    <source>
        <dbReference type="EMBL" id="MBD8488188.1"/>
    </source>
</evidence>
<dbReference type="InterPro" id="IPR011429">
    <property type="entry name" value="Cyt_c_Planctomycete-type"/>
</dbReference>
<dbReference type="Pfam" id="PF07635">
    <property type="entry name" value="PSCyt1"/>
    <property type="match status" value="1"/>
</dbReference>
<dbReference type="SUPFAM" id="SSF52047">
    <property type="entry name" value="RNI-like"/>
    <property type="match status" value="1"/>
</dbReference>
<dbReference type="InterPro" id="IPR032675">
    <property type="entry name" value="LRR_dom_sf"/>
</dbReference>
<gene>
    <name evidence="4" type="ORF">IFO69_05460</name>
</gene>
<evidence type="ECO:0000313" key="5">
    <source>
        <dbReference type="Proteomes" id="UP000647133"/>
    </source>
</evidence>
<dbReference type="EMBL" id="JACYTQ010000002">
    <property type="protein sequence ID" value="MBD8488188.1"/>
    <property type="molecule type" value="Genomic_DNA"/>
</dbReference>
<dbReference type="PANTHER" id="PTHR35889:SF3">
    <property type="entry name" value="F-BOX DOMAIN-CONTAINING PROTEIN"/>
    <property type="match status" value="1"/>
</dbReference>
<accession>A0ABR9AHE5</accession>
<protein>
    <submittedName>
        <fullName evidence="4">Ribonuclease inhibitor</fullName>
    </submittedName>
</protein>
<proteinExistence type="predicted"/>
<keyword evidence="1" id="KW-0472">Membrane</keyword>
<keyword evidence="1" id="KW-1133">Transmembrane helix</keyword>
<dbReference type="Proteomes" id="UP000647133">
    <property type="component" value="Unassembled WGS sequence"/>
</dbReference>
<organism evidence="4 5">
    <name type="scientific">Echinicola arenosa</name>
    <dbReference type="NCBI Taxonomy" id="2774144"/>
    <lineage>
        <taxon>Bacteria</taxon>
        <taxon>Pseudomonadati</taxon>
        <taxon>Bacteroidota</taxon>
        <taxon>Cytophagia</taxon>
        <taxon>Cytophagales</taxon>
        <taxon>Cyclobacteriaceae</taxon>
        <taxon>Echinicola</taxon>
    </lineage>
</organism>
<feature type="transmembrane region" description="Helical" evidence="1">
    <location>
        <begin position="109"/>
        <end position="127"/>
    </location>
</feature>
<name>A0ABR9AHE5_9BACT</name>
<reference evidence="4 5" key="1">
    <citation type="submission" date="2020-09" db="EMBL/GenBank/DDBJ databases">
        <title>Echinicola sp. CAU 1574 isolated from sand of Sido Beach.</title>
        <authorList>
            <person name="Kim W."/>
        </authorList>
    </citation>
    <scope>NUCLEOTIDE SEQUENCE [LARGE SCALE GENOMIC DNA]</scope>
    <source>
        <strain evidence="4 5">CAU 1574</strain>
    </source>
</reference>
<feature type="domain" description="Cytochrome C Planctomycete-type" evidence="2">
    <location>
        <begin position="210"/>
        <end position="269"/>
    </location>
</feature>
<keyword evidence="1" id="KW-0812">Transmembrane</keyword>
<feature type="transmembrane region" description="Helical" evidence="1">
    <location>
        <begin position="45"/>
        <end position="63"/>
    </location>
</feature>
<dbReference type="InterPro" id="IPR019251">
    <property type="entry name" value="DUF2231_TM"/>
</dbReference>
<evidence type="ECO:0000259" key="3">
    <source>
        <dbReference type="Pfam" id="PF09990"/>
    </source>
</evidence>
<dbReference type="Gene3D" id="3.80.10.10">
    <property type="entry name" value="Ribonuclease Inhibitor"/>
    <property type="match status" value="1"/>
</dbReference>
<dbReference type="Pfam" id="PF09990">
    <property type="entry name" value="DUF2231"/>
    <property type="match status" value="1"/>
</dbReference>
<feature type="transmembrane region" description="Helical" evidence="1">
    <location>
        <begin position="75"/>
        <end position="97"/>
    </location>
</feature>
<evidence type="ECO:0000259" key="2">
    <source>
        <dbReference type="Pfam" id="PF07635"/>
    </source>
</evidence>
<evidence type="ECO:0000256" key="1">
    <source>
        <dbReference type="SAM" id="Phobius"/>
    </source>
</evidence>
<dbReference type="PANTHER" id="PTHR35889">
    <property type="entry name" value="CYCLOINULO-OLIGOSACCHARIDE FRUCTANOTRANSFERASE-RELATED"/>
    <property type="match status" value="1"/>
</dbReference>
<feature type="domain" description="DUF2231" evidence="3">
    <location>
        <begin position="41"/>
        <end position="158"/>
    </location>
</feature>
<comment type="caution">
    <text evidence="4">The sequence shown here is derived from an EMBL/GenBank/DDBJ whole genome shotgun (WGS) entry which is preliminary data.</text>
</comment>
<feature type="transmembrane region" description="Helical" evidence="1">
    <location>
        <begin position="134"/>
        <end position="154"/>
    </location>
</feature>
<keyword evidence="5" id="KW-1185">Reference proteome</keyword>
<dbReference type="RefSeq" id="WP_192009074.1">
    <property type="nucleotide sequence ID" value="NZ_JACYTQ010000002.1"/>
</dbReference>